<sequence>MARRGRRRPAAALAAVLAIGLAITGCSAETTVTVDVPAQVQGDLPEATVQQLQDAVTSAMTASGSSGAIVGVWAPWSGQWISGLGTQTPGGADPVNAEATFRAGRVTRAMTCDALYAVAAEGKLALTDEVSDWVSGVPDLTDVTLGSLCDSTSGVGSYAPQLSSLWLGNPTRVWNPHELASYGLGQSSQGTPGSGYFESDAGYVLLGLALERATGESAATVLQQYVFDPLALDSTRLPSGEAAPPSTSGPVLSGYQSFRDGNGVMNCAAPTDYTVMSASSGYTNSGVVSDITDLGRYAQALASGSLLTNGQDRFANPLPAYSGAPSWFTARGGAYQAGSMVGQYGAFPGYLTAAFSDPTSGLTVAVVLNNSAVDTGVVAGLAWELAAIASKAPAASGSTTPDAGLPWTAQQFHDAIIAASICPPAQ</sequence>
<feature type="signal peptide" evidence="1">
    <location>
        <begin position="1"/>
        <end position="28"/>
    </location>
</feature>
<dbReference type="GO" id="GO:0009002">
    <property type="term" value="F:serine-type D-Ala-D-Ala carboxypeptidase activity"/>
    <property type="evidence" value="ECO:0007669"/>
    <property type="project" value="UniProtKB-EC"/>
</dbReference>
<dbReference type="SUPFAM" id="SSF56601">
    <property type="entry name" value="beta-lactamase/transpeptidase-like"/>
    <property type="match status" value="1"/>
</dbReference>
<keyword evidence="4" id="KW-1185">Reference proteome</keyword>
<reference evidence="3 4" key="1">
    <citation type="submission" date="2018-08" db="EMBL/GenBank/DDBJ databases">
        <title>Microbacterium lemovicicum sp. nov., a bacterium isolated from a natural uranium-rich soil.</title>
        <authorList>
            <person name="ORTET P."/>
        </authorList>
    </citation>
    <scope>NUCLEOTIDE SEQUENCE [LARGE SCALE GENOMIC DNA]</scope>
    <source>
        <strain evidence="3 4">Viu22</strain>
    </source>
</reference>
<dbReference type="OrthoDB" id="3174977at2"/>
<dbReference type="EC" id="3.4.16.4" evidence="3"/>
<dbReference type="InterPro" id="IPR050491">
    <property type="entry name" value="AmpC-like"/>
</dbReference>
<dbReference type="PANTHER" id="PTHR46825:SF7">
    <property type="entry name" value="D-ALANYL-D-ALANINE CARBOXYPEPTIDASE"/>
    <property type="match status" value="1"/>
</dbReference>
<dbReference type="AlphaFoldDB" id="A0A3Q9J0P0"/>
<evidence type="ECO:0000256" key="1">
    <source>
        <dbReference type="SAM" id="SignalP"/>
    </source>
</evidence>
<dbReference type="InterPro" id="IPR001466">
    <property type="entry name" value="Beta-lactam-related"/>
</dbReference>
<feature type="chain" id="PRO_5018644255" evidence="1">
    <location>
        <begin position="29"/>
        <end position="426"/>
    </location>
</feature>
<dbReference type="Gene3D" id="3.40.710.10">
    <property type="entry name" value="DD-peptidase/beta-lactamase superfamily"/>
    <property type="match status" value="1"/>
</dbReference>
<dbReference type="RefSeq" id="WP_127096981.1">
    <property type="nucleotide sequence ID" value="NZ_CP031423.1"/>
</dbReference>
<keyword evidence="3" id="KW-0645">Protease</keyword>
<evidence type="ECO:0000259" key="2">
    <source>
        <dbReference type="Pfam" id="PF00144"/>
    </source>
</evidence>
<dbReference type="Proteomes" id="UP000276888">
    <property type="component" value="Chromosome"/>
</dbReference>
<proteinExistence type="predicted"/>
<gene>
    <name evidence="3" type="ORF">CVS47_03227</name>
</gene>
<keyword evidence="3" id="KW-0378">Hydrolase</keyword>
<dbReference type="Pfam" id="PF00144">
    <property type="entry name" value="Beta-lactamase"/>
    <property type="match status" value="1"/>
</dbReference>
<dbReference type="KEGG" id="mlv:CVS47_03227"/>
<evidence type="ECO:0000313" key="4">
    <source>
        <dbReference type="Proteomes" id="UP000276888"/>
    </source>
</evidence>
<dbReference type="PANTHER" id="PTHR46825">
    <property type="entry name" value="D-ALANYL-D-ALANINE-CARBOXYPEPTIDASE/ENDOPEPTIDASE AMPH"/>
    <property type="match status" value="1"/>
</dbReference>
<dbReference type="InterPro" id="IPR012338">
    <property type="entry name" value="Beta-lactam/transpept-like"/>
</dbReference>
<organism evidence="3 4">
    <name type="scientific">Microbacterium lemovicicum</name>
    <dbReference type="NCBI Taxonomy" id="1072463"/>
    <lineage>
        <taxon>Bacteria</taxon>
        <taxon>Bacillati</taxon>
        <taxon>Actinomycetota</taxon>
        <taxon>Actinomycetes</taxon>
        <taxon>Micrococcales</taxon>
        <taxon>Microbacteriaceae</taxon>
        <taxon>Microbacterium</taxon>
    </lineage>
</organism>
<dbReference type="PROSITE" id="PS51257">
    <property type="entry name" value="PROKAR_LIPOPROTEIN"/>
    <property type="match status" value="1"/>
</dbReference>
<evidence type="ECO:0000313" key="3">
    <source>
        <dbReference type="EMBL" id="AZS38568.1"/>
    </source>
</evidence>
<feature type="domain" description="Beta-lactamase-related" evidence="2">
    <location>
        <begin position="53"/>
        <end position="372"/>
    </location>
</feature>
<keyword evidence="1" id="KW-0732">Signal</keyword>
<accession>A0A3Q9J0P0</accession>
<dbReference type="EMBL" id="CP031423">
    <property type="protein sequence ID" value="AZS38568.1"/>
    <property type="molecule type" value="Genomic_DNA"/>
</dbReference>
<protein>
    <submittedName>
        <fullName evidence="3">D-alanyl-D-alanine carboxypeptidase</fullName>
        <ecNumber evidence="3">3.4.16.4</ecNumber>
    </submittedName>
</protein>
<name>A0A3Q9J0P0_9MICO</name>
<keyword evidence="3" id="KW-0121">Carboxypeptidase</keyword>